<evidence type="ECO:0000313" key="2">
    <source>
        <dbReference type="Proteomes" id="UP000070533"/>
    </source>
</evidence>
<accession>A0A133PTN3</accession>
<keyword evidence="2" id="KW-1185">Reference proteome</keyword>
<sequence length="43" mass="5041">MQKDFYIRNHIYNNVALPDGNQHSLLISPHCHGSKINRHDRSL</sequence>
<name>A0A133PTN3_9BACT</name>
<dbReference type="AlphaFoldDB" id="A0A133PTN3"/>
<gene>
    <name evidence="1" type="ORF">HMPREF3226_02689</name>
</gene>
<dbReference type="STRING" id="28128.HMPREF3226_02689"/>
<proteinExistence type="predicted"/>
<dbReference type="Proteomes" id="UP000070533">
    <property type="component" value="Unassembled WGS sequence"/>
</dbReference>
<evidence type="ECO:0000313" key="1">
    <source>
        <dbReference type="EMBL" id="KXA32448.1"/>
    </source>
</evidence>
<reference evidence="2" key="1">
    <citation type="submission" date="2016-01" db="EMBL/GenBank/DDBJ databases">
        <authorList>
            <person name="Mitreva M."/>
            <person name="Pepin K.H."/>
            <person name="Mihindukulasuriya K.A."/>
            <person name="Fulton R."/>
            <person name="Fronick C."/>
            <person name="O'Laughlin M."/>
            <person name="Miner T."/>
            <person name="Herter B."/>
            <person name="Rosa B.A."/>
            <person name="Cordes M."/>
            <person name="Tomlinson C."/>
            <person name="Wollam A."/>
            <person name="Palsikar V.B."/>
            <person name="Mardis E.R."/>
            <person name="Wilson R.K."/>
        </authorList>
    </citation>
    <scope>NUCLEOTIDE SEQUENCE [LARGE SCALE GENOMIC DNA]</scope>
    <source>
        <strain evidence="2">MJR7716</strain>
    </source>
</reference>
<protein>
    <submittedName>
        <fullName evidence="1">Uncharacterized protein</fullName>
    </submittedName>
</protein>
<dbReference type="EMBL" id="LRQG01000256">
    <property type="protein sequence ID" value="KXA32448.1"/>
    <property type="molecule type" value="Genomic_DNA"/>
</dbReference>
<comment type="caution">
    <text evidence="1">The sequence shown here is derived from an EMBL/GenBank/DDBJ whole genome shotgun (WGS) entry which is preliminary data.</text>
</comment>
<organism evidence="1 2">
    <name type="scientific">Prevotella corporis</name>
    <dbReference type="NCBI Taxonomy" id="28128"/>
    <lineage>
        <taxon>Bacteria</taxon>
        <taxon>Pseudomonadati</taxon>
        <taxon>Bacteroidota</taxon>
        <taxon>Bacteroidia</taxon>
        <taxon>Bacteroidales</taxon>
        <taxon>Prevotellaceae</taxon>
        <taxon>Prevotella</taxon>
    </lineage>
</organism>